<proteinExistence type="predicted"/>
<evidence type="ECO:0000313" key="7">
    <source>
        <dbReference type="Proteomes" id="UP000051084"/>
    </source>
</evidence>
<dbReference type="EMBL" id="AZGC01000013">
    <property type="protein sequence ID" value="KRL96156.1"/>
    <property type="molecule type" value="Genomic_DNA"/>
</dbReference>
<dbReference type="InterPro" id="IPR014043">
    <property type="entry name" value="Acyl_transferase_dom"/>
</dbReference>
<keyword evidence="3" id="KW-0012">Acyltransferase</keyword>
<gene>
    <name evidence="6" type="ORF">FC21_GL000597</name>
</gene>
<dbReference type="Pfam" id="PF00698">
    <property type="entry name" value="Acyl_transf_1"/>
    <property type="match status" value="1"/>
</dbReference>
<evidence type="ECO:0000256" key="2">
    <source>
        <dbReference type="ARBA" id="ARBA00022679"/>
    </source>
</evidence>
<evidence type="ECO:0000256" key="3">
    <source>
        <dbReference type="ARBA" id="ARBA00023315"/>
    </source>
</evidence>
<dbReference type="Gene3D" id="3.40.366.10">
    <property type="entry name" value="Malonyl-Coenzyme A Acyl Carrier Protein, domain 2"/>
    <property type="match status" value="1"/>
</dbReference>
<keyword evidence="2 6" id="KW-0808">Transferase</keyword>
<dbReference type="AlphaFoldDB" id="A0A0R1USL4"/>
<organism evidence="6 7">
    <name type="scientific">Limosilactobacillus equigenerosi DSM 18793 = JCM 14505</name>
    <dbReference type="NCBI Taxonomy" id="1423742"/>
    <lineage>
        <taxon>Bacteria</taxon>
        <taxon>Bacillati</taxon>
        <taxon>Bacillota</taxon>
        <taxon>Bacilli</taxon>
        <taxon>Lactobacillales</taxon>
        <taxon>Lactobacillaceae</taxon>
        <taxon>Limosilactobacillus</taxon>
    </lineage>
</organism>
<reference evidence="6 7" key="1">
    <citation type="journal article" date="2015" name="Genome Announc.">
        <title>Expanding the biotechnology potential of lactobacilli through comparative genomics of 213 strains and associated genera.</title>
        <authorList>
            <person name="Sun Z."/>
            <person name="Harris H.M."/>
            <person name="McCann A."/>
            <person name="Guo C."/>
            <person name="Argimon S."/>
            <person name="Zhang W."/>
            <person name="Yang X."/>
            <person name="Jeffery I.B."/>
            <person name="Cooney J.C."/>
            <person name="Kagawa T.F."/>
            <person name="Liu W."/>
            <person name="Song Y."/>
            <person name="Salvetti E."/>
            <person name="Wrobel A."/>
            <person name="Rasinkangas P."/>
            <person name="Parkhill J."/>
            <person name="Rea M.C."/>
            <person name="O'Sullivan O."/>
            <person name="Ritari J."/>
            <person name="Douillard F.P."/>
            <person name="Paul Ross R."/>
            <person name="Yang R."/>
            <person name="Briner A.E."/>
            <person name="Felis G.E."/>
            <person name="de Vos W.M."/>
            <person name="Barrangou R."/>
            <person name="Klaenhammer T.R."/>
            <person name="Caufield P.W."/>
            <person name="Cui Y."/>
            <person name="Zhang H."/>
            <person name="O'Toole P.W."/>
        </authorList>
    </citation>
    <scope>NUCLEOTIDE SEQUENCE [LARGE SCALE GENOMIC DNA]</scope>
    <source>
        <strain evidence="6 7">DSM 18793</strain>
    </source>
</reference>
<dbReference type="PATRIC" id="fig|1423742.4.peg.619"/>
<sequence>MIILRSLWLFPGQGGQHAGMLDQVNQQLKEQVEKWTNVKLVDTADAYQDSVQIQLSILLLQIDQVDRLQKLDWNPTLVAGHSLGVFAAAYAAKVISKEDVFKLVALRAKLMQECYPEGYGMGVVVGLSRSEVKKLVAQVHSETNPVYISNQNSEMQNTVSGKISAIEEMLELAKENGASKAKLLHVPNPSHSPLMQKAADQLNAFISTLDLHKPSCIYLANYNGHAVKNLEDITYDLGNNLIYPVLWETMMQVALEYQPTSSCEFSPGTAFTKLLKAKTDQLNIVTLSTMLVDDADYLFNKWEKNND</sequence>
<comment type="catalytic activity">
    <reaction evidence="4">
        <text>holo-[ACP] + malonyl-CoA = malonyl-[ACP] + CoA</text>
        <dbReference type="Rhea" id="RHEA:41792"/>
        <dbReference type="Rhea" id="RHEA-COMP:9623"/>
        <dbReference type="Rhea" id="RHEA-COMP:9685"/>
        <dbReference type="ChEBI" id="CHEBI:57287"/>
        <dbReference type="ChEBI" id="CHEBI:57384"/>
        <dbReference type="ChEBI" id="CHEBI:64479"/>
        <dbReference type="ChEBI" id="CHEBI:78449"/>
        <dbReference type="EC" id="2.3.1.39"/>
    </reaction>
</comment>
<name>A0A0R1USL4_9LACO</name>
<dbReference type="Proteomes" id="UP000051084">
    <property type="component" value="Unassembled WGS sequence"/>
</dbReference>
<dbReference type="PANTHER" id="PTHR42681">
    <property type="entry name" value="MALONYL-COA-ACYL CARRIER PROTEIN TRANSACYLASE, MITOCHONDRIAL"/>
    <property type="match status" value="1"/>
</dbReference>
<dbReference type="InterPro" id="IPR016035">
    <property type="entry name" value="Acyl_Trfase/lysoPLipase"/>
</dbReference>
<dbReference type="GO" id="GO:0006633">
    <property type="term" value="P:fatty acid biosynthetic process"/>
    <property type="evidence" value="ECO:0007669"/>
    <property type="project" value="TreeGrafter"/>
</dbReference>
<dbReference type="Gene3D" id="3.30.70.250">
    <property type="entry name" value="Malonyl-CoA ACP transacylase, ACP-binding"/>
    <property type="match status" value="1"/>
</dbReference>
<dbReference type="SUPFAM" id="SSF55048">
    <property type="entry name" value="Probable ACP-binding domain of malonyl-CoA ACP transacylase"/>
    <property type="match status" value="1"/>
</dbReference>
<dbReference type="GO" id="GO:0005829">
    <property type="term" value="C:cytosol"/>
    <property type="evidence" value="ECO:0007669"/>
    <property type="project" value="TreeGrafter"/>
</dbReference>
<evidence type="ECO:0000259" key="5">
    <source>
        <dbReference type="SMART" id="SM00827"/>
    </source>
</evidence>
<dbReference type="InterPro" id="IPR016036">
    <property type="entry name" value="Malonyl_transacylase_ACP-bd"/>
</dbReference>
<keyword evidence="7" id="KW-1185">Reference proteome</keyword>
<dbReference type="InterPro" id="IPR050858">
    <property type="entry name" value="Mal-CoA-ACP_Trans/PKS_FabD"/>
</dbReference>
<dbReference type="STRING" id="417373.GCA_001570685_00334"/>
<dbReference type="EC" id="2.3.1.39" evidence="1"/>
<comment type="caution">
    <text evidence="6">The sequence shown here is derived from an EMBL/GenBank/DDBJ whole genome shotgun (WGS) entry which is preliminary data.</text>
</comment>
<dbReference type="InterPro" id="IPR001227">
    <property type="entry name" value="Ac_transferase_dom_sf"/>
</dbReference>
<dbReference type="SMART" id="SM00827">
    <property type="entry name" value="PKS_AT"/>
    <property type="match status" value="1"/>
</dbReference>
<evidence type="ECO:0000256" key="4">
    <source>
        <dbReference type="ARBA" id="ARBA00048462"/>
    </source>
</evidence>
<dbReference type="SUPFAM" id="SSF52151">
    <property type="entry name" value="FabD/lysophospholipase-like"/>
    <property type="match status" value="1"/>
</dbReference>
<accession>A0A0R1USL4</accession>
<evidence type="ECO:0000256" key="1">
    <source>
        <dbReference type="ARBA" id="ARBA00013258"/>
    </source>
</evidence>
<feature type="domain" description="Malonyl-CoA:ACP transacylase (MAT)" evidence="5">
    <location>
        <begin position="9"/>
        <end position="294"/>
    </location>
</feature>
<protein>
    <recommendedName>
        <fullName evidence="1">[acyl-carrier-protein] S-malonyltransferase</fullName>
        <ecNumber evidence="1">2.3.1.39</ecNumber>
    </recommendedName>
</protein>
<dbReference type="RefSeq" id="WP_268888293.1">
    <property type="nucleotide sequence ID" value="NZ_AZGC01000013.1"/>
</dbReference>
<evidence type="ECO:0000313" key="6">
    <source>
        <dbReference type="EMBL" id="KRL96156.1"/>
    </source>
</evidence>
<dbReference type="PANTHER" id="PTHR42681:SF1">
    <property type="entry name" value="MALONYL-COA-ACYL CARRIER PROTEIN TRANSACYLASE, MITOCHONDRIAL"/>
    <property type="match status" value="1"/>
</dbReference>
<dbReference type="GO" id="GO:0004314">
    <property type="term" value="F:[acyl-carrier-protein] S-malonyltransferase activity"/>
    <property type="evidence" value="ECO:0007669"/>
    <property type="project" value="UniProtKB-EC"/>
</dbReference>